<protein>
    <recommendedName>
        <fullName evidence="5">DUF1285 domain-containing protein</fullName>
    </recommendedName>
</protein>
<feature type="domain" description="DUF1285" evidence="2">
    <location>
        <begin position="93"/>
        <end position="187"/>
    </location>
</feature>
<dbReference type="OrthoDB" id="3078366at2"/>
<evidence type="ECO:0000313" key="3">
    <source>
        <dbReference type="EMBL" id="SIS81788.1"/>
    </source>
</evidence>
<name>A0A1N7M6S8_9GAMM</name>
<proteinExistence type="predicted"/>
<organism evidence="3 4">
    <name type="scientific">Neptunomonas antarctica</name>
    <dbReference type="NCBI Taxonomy" id="619304"/>
    <lineage>
        <taxon>Bacteria</taxon>
        <taxon>Pseudomonadati</taxon>
        <taxon>Pseudomonadota</taxon>
        <taxon>Gammaproteobacteria</taxon>
        <taxon>Oceanospirillales</taxon>
        <taxon>Oceanospirillaceae</taxon>
        <taxon>Neptunomonas</taxon>
    </lineage>
</organism>
<keyword evidence="4" id="KW-1185">Reference proteome</keyword>
<reference evidence="4" key="1">
    <citation type="submission" date="2017-01" db="EMBL/GenBank/DDBJ databases">
        <authorList>
            <person name="Varghese N."/>
            <person name="Submissions S."/>
        </authorList>
    </citation>
    <scope>NUCLEOTIDE SEQUENCE [LARGE SCALE GENOMIC DNA]</scope>
    <source>
        <strain evidence="4">DSM 22306</strain>
    </source>
</reference>
<dbReference type="Pfam" id="PF06938">
    <property type="entry name" value="DUF1285_N"/>
    <property type="match status" value="1"/>
</dbReference>
<gene>
    <name evidence="3" type="ORF">SAMN05421760_105219</name>
</gene>
<feature type="domain" description="DUF1285" evidence="1">
    <location>
        <begin position="26"/>
        <end position="92"/>
    </location>
</feature>
<evidence type="ECO:0000259" key="1">
    <source>
        <dbReference type="Pfam" id="PF06938"/>
    </source>
</evidence>
<dbReference type="Pfam" id="PF21028">
    <property type="entry name" value="DUF1285_C"/>
    <property type="match status" value="1"/>
</dbReference>
<sequence>MKVDKPTFDFAEISRQIDKAEGKDKPAVDKWNPEFCGDIDMHILRDGTWMYNGTPIGRPAMVNMFATVLWKEDDKYFLKTPVEKVGIKVDDVPFHFIHVESIEDGAGPSLCFISLTGDRVIASAENPIRVVTDVVSGEPSPYLTVRFGMEGLINRSVFYELVEKANEVLIEGVPHLVIQSAGEQFVLGRVD</sequence>
<dbReference type="STRING" id="619304.SAMN05421760_105219"/>
<dbReference type="RefSeq" id="WP_054340254.1">
    <property type="nucleotide sequence ID" value="NZ_FTOE01000005.1"/>
</dbReference>
<dbReference type="InterPro" id="IPR023361">
    <property type="entry name" value="DUF1285_beta_roll_sf"/>
</dbReference>
<dbReference type="AlphaFoldDB" id="A0A1N7M6S8"/>
<dbReference type="EMBL" id="FTOE01000005">
    <property type="protein sequence ID" value="SIS81788.1"/>
    <property type="molecule type" value="Genomic_DNA"/>
</dbReference>
<dbReference type="Gene3D" id="2.30.270.10">
    <property type="entry name" value="duf1285 protein"/>
    <property type="match status" value="1"/>
</dbReference>
<evidence type="ECO:0000259" key="2">
    <source>
        <dbReference type="Pfam" id="PF21028"/>
    </source>
</evidence>
<dbReference type="Proteomes" id="UP000185999">
    <property type="component" value="Unassembled WGS sequence"/>
</dbReference>
<dbReference type="InterPro" id="IPR048341">
    <property type="entry name" value="DUF1285_N"/>
</dbReference>
<dbReference type="Gene3D" id="3.10.540.10">
    <property type="entry name" value="duf1285 like domain"/>
    <property type="match status" value="1"/>
</dbReference>
<dbReference type="InterPro" id="IPR048342">
    <property type="entry name" value="DUF1285_C"/>
</dbReference>
<accession>A0A1N7M6S8</accession>
<dbReference type="PIRSF" id="PIRSF029557">
    <property type="entry name" value="UCP029557"/>
    <property type="match status" value="1"/>
</dbReference>
<dbReference type="InterPro" id="IPR010707">
    <property type="entry name" value="DUF1285"/>
</dbReference>
<evidence type="ECO:0008006" key="5">
    <source>
        <dbReference type="Google" id="ProtNLM"/>
    </source>
</evidence>
<evidence type="ECO:0000313" key="4">
    <source>
        <dbReference type="Proteomes" id="UP000185999"/>
    </source>
</evidence>